<dbReference type="InterPro" id="IPR003791">
    <property type="entry name" value="UPF0178"/>
</dbReference>
<proteinExistence type="inferred from homology"/>
<evidence type="ECO:0000313" key="4">
    <source>
        <dbReference type="Proteomes" id="UP001273505"/>
    </source>
</evidence>
<dbReference type="RefSeq" id="WP_302724080.1">
    <property type="nucleotide sequence ID" value="NZ_JAULRU010000731.1"/>
</dbReference>
<dbReference type="NCBIfam" id="NF001095">
    <property type="entry name" value="PRK00124.1"/>
    <property type="match status" value="1"/>
</dbReference>
<organism evidence="3 4">
    <name type="scientific">Gilvimarinus gilvus</name>
    <dbReference type="NCBI Taxonomy" id="3058038"/>
    <lineage>
        <taxon>Bacteria</taxon>
        <taxon>Pseudomonadati</taxon>
        <taxon>Pseudomonadota</taxon>
        <taxon>Gammaproteobacteria</taxon>
        <taxon>Cellvibrionales</taxon>
        <taxon>Cellvibrionaceae</taxon>
        <taxon>Gilvimarinus</taxon>
    </lineage>
</organism>
<sequence length="154" mass="16942">MSHAQIWVDADACPVAMREMLCRAASRAAIQTTFVANQPLSLPPSRHVTFTQVASGYDVADHFICQRVNEGDLVITGDIPLASDVIDKGATALNSRGELYTSENIRAKLNMRDFMETLRFSGTQTGGTAPLSATDRQNFANQLDRWISRARRPS</sequence>
<dbReference type="EMBL" id="JAXAFO010000006">
    <property type="protein sequence ID" value="MDX6848717.1"/>
    <property type="molecule type" value="Genomic_DNA"/>
</dbReference>
<evidence type="ECO:0000256" key="2">
    <source>
        <dbReference type="HAMAP-Rule" id="MF_00489"/>
    </source>
</evidence>
<dbReference type="PANTHER" id="PTHR35146:SF1">
    <property type="entry name" value="UPF0178 PROTEIN YAII"/>
    <property type="match status" value="1"/>
</dbReference>
<gene>
    <name evidence="3" type="ORF">SCD92_05055</name>
</gene>
<dbReference type="PANTHER" id="PTHR35146">
    <property type="entry name" value="UPF0178 PROTEIN YAII"/>
    <property type="match status" value="1"/>
</dbReference>
<evidence type="ECO:0000256" key="1">
    <source>
        <dbReference type="ARBA" id="ARBA00008522"/>
    </source>
</evidence>
<comment type="similarity">
    <text evidence="1 2">Belongs to the UPF0178 family.</text>
</comment>
<accession>A0ABU4RWZ7</accession>
<reference evidence="3 4" key="1">
    <citation type="submission" date="2023-11" db="EMBL/GenBank/DDBJ databases">
        <title>Gilvimarinus fulvus sp. nov., isolated from the surface of Kelp.</title>
        <authorList>
            <person name="Sun Y.Y."/>
            <person name="Gong Y."/>
            <person name="Du Z.J."/>
        </authorList>
    </citation>
    <scope>NUCLEOTIDE SEQUENCE [LARGE SCALE GENOMIC DNA]</scope>
    <source>
        <strain evidence="3 4">SDUM040013</strain>
    </source>
</reference>
<comment type="caution">
    <text evidence="3">The sequence shown here is derived from an EMBL/GenBank/DDBJ whole genome shotgun (WGS) entry which is preliminary data.</text>
</comment>
<dbReference type="Pfam" id="PF02639">
    <property type="entry name" value="DUF188"/>
    <property type="match status" value="1"/>
</dbReference>
<dbReference type="Proteomes" id="UP001273505">
    <property type="component" value="Unassembled WGS sequence"/>
</dbReference>
<keyword evidence="4" id="KW-1185">Reference proteome</keyword>
<dbReference type="CDD" id="cd18720">
    <property type="entry name" value="PIN_YqxD-like"/>
    <property type="match status" value="1"/>
</dbReference>
<protein>
    <recommendedName>
        <fullName evidence="2">UPF0178 protein SCD92_05055</fullName>
    </recommendedName>
</protein>
<evidence type="ECO:0000313" key="3">
    <source>
        <dbReference type="EMBL" id="MDX6848717.1"/>
    </source>
</evidence>
<dbReference type="HAMAP" id="MF_00489">
    <property type="entry name" value="UPF0178"/>
    <property type="match status" value="1"/>
</dbReference>
<name>A0ABU4RWZ7_9GAMM</name>